<comment type="caution">
    <text evidence="1">The sequence shown here is derived from an EMBL/GenBank/DDBJ whole genome shotgun (WGS) entry which is preliminary data.</text>
</comment>
<accession>A0A106QBB5</accession>
<dbReference type="EMBL" id="LPHD01000049">
    <property type="protein sequence ID" value="KWA83721.1"/>
    <property type="molecule type" value="Genomic_DNA"/>
</dbReference>
<sequence length="159" mass="17618">MRAFFFYTCGSAFAFNQDNFLKDQTMCLQCLTDAITIKENVLPGFTLMLSQKDAEGWPKGAYGLVELNDPTVVFAGPLLKDPTAGMSDNELNALRAEPEDNDEFFRAADELGTHLILDAVIGHRLVQACVACGFSTQDSGHLRYWLMHHLATQVEAKVL</sequence>
<reference evidence="1 2" key="1">
    <citation type="submission" date="2015-11" db="EMBL/GenBank/DDBJ databases">
        <title>Expanding the genomic diversity of Burkholderia species for the development of highly accurate diagnostics.</title>
        <authorList>
            <person name="Sahl J."/>
            <person name="Keim P."/>
            <person name="Wagner D."/>
        </authorList>
    </citation>
    <scope>NUCLEOTIDE SEQUENCE [LARGE SCALE GENOMIC DNA]</scope>
    <source>
        <strain evidence="1 2">MSMB2087WGS</strain>
    </source>
</reference>
<name>A0A106QBB5_9BURK</name>
<proteinExistence type="predicted"/>
<gene>
    <name evidence="1" type="ORF">WL29_20350</name>
</gene>
<protein>
    <submittedName>
        <fullName evidence="1">Uncharacterized protein</fullName>
    </submittedName>
</protein>
<dbReference type="Proteomes" id="UP000060630">
    <property type="component" value="Unassembled WGS sequence"/>
</dbReference>
<organism evidence="1 2">
    <name type="scientific">Burkholderia ubonensis</name>
    <dbReference type="NCBI Taxonomy" id="101571"/>
    <lineage>
        <taxon>Bacteria</taxon>
        <taxon>Pseudomonadati</taxon>
        <taxon>Pseudomonadota</taxon>
        <taxon>Betaproteobacteria</taxon>
        <taxon>Burkholderiales</taxon>
        <taxon>Burkholderiaceae</taxon>
        <taxon>Burkholderia</taxon>
        <taxon>Burkholderia cepacia complex</taxon>
    </lineage>
</organism>
<dbReference type="AlphaFoldDB" id="A0A106QBB5"/>
<evidence type="ECO:0000313" key="2">
    <source>
        <dbReference type="Proteomes" id="UP000060630"/>
    </source>
</evidence>
<evidence type="ECO:0000313" key="1">
    <source>
        <dbReference type="EMBL" id="KWA83721.1"/>
    </source>
</evidence>